<dbReference type="PANTHER" id="PTHR43031">
    <property type="entry name" value="FAD-DEPENDENT OXIDOREDUCTASE"/>
    <property type="match status" value="1"/>
</dbReference>
<evidence type="ECO:0000256" key="1">
    <source>
        <dbReference type="SAM" id="Phobius"/>
    </source>
</evidence>
<protein>
    <submittedName>
        <fullName evidence="3">Rhodanese domain-containing protein</fullName>
    </submittedName>
</protein>
<organism evidence="3 4">
    <name type="scientific">Methylocaldum marinum</name>
    <dbReference type="NCBI Taxonomy" id="1432792"/>
    <lineage>
        <taxon>Bacteria</taxon>
        <taxon>Pseudomonadati</taxon>
        <taxon>Pseudomonadota</taxon>
        <taxon>Gammaproteobacteria</taxon>
        <taxon>Methylococcales</taxon>
        <taxon>Methylococcaceae</taxon>
        <taxon>Methylocaldum</taxon>
    </lineage>
</organism>
<dbReference type="PANTHER" id="PTHR43031:SF18">
    <property type="entry name" value="RHODANESE-RELATED SULFURTRANSFERASES"/>
    <property type="match status" value="1"/>
</dbReference>
<dbReference type="AlphaFoldDB" id="A0A250KY36"/>
<dbReference type="Pfam" id="PF00581">
    <property type="entry name" value="Rhodanese"/>
    <property type="match status" value="1"/>
</dbReference>
<dbReference type="SUPFAM" id="SSF52821">
    <property type="entry name" value="Rhodanese/Cell cycle control phosphatase"/>
    <property type="match status" value="1"/>
</dbReference>
<dbReference type="SMART" id="SM00450">
    <property type="entry name" value="RHOD"/>
    <property type="match status" value="1"/>
</dbReference>
<feature type="domain" description="Rhodanese" evidence="2">
    <location>
        <begin position="54"/>
        <end position="144"/>
    </location>
</feature>
<evidence type="ECO:0000259" key="2">
    <source>
        <dbReference type="PROSITE" id="PS50206"/>
    </source>
</evidence>
<proteinExistence type="predicted"/>
<keyword evidence="1" id="KW-0472">Membrane</keyword>
<dbReference type="PROSITE" id="PS50206">
    <property type="entry name" value="RHODANESE_3"/>
    <property type="match status" value="1"/>
</dbReference>
<name>A0A250KY36_9GAMM</name>
<keyword evidence="1" id="KW-0812">Transmembrane</keyword>
<reference evidence="3 4" key="1">
    <citation type="submission" date="2016-12" db="EMBL/GenBank/DDBJ databases">
        <title>Genome sequencing of Methylocaldum marinum.</title>
        <authorList>
            <person name="Takeuchi M."/>
            <person name="Kamagata Y."/>
            <person name="Hiraoka S."/>
            <person name="Oshima K."/>
            <person name="Hattori M."/>
            <person name="Iwasaki W."/>
        </authorList>
    </citation>
    <scope>NUCLEOTIDE SEQUENCE [LARGE SCALE GENOMIC DNA]</scope>
    <source>
        <strain evidence="3 4">S8</strain>
    </source>
</reference>
<dbReference type="EMBL" id="AP017928">
    <property type="protein sequence ID" value="BBA36593.1"/>
    <property type="molecule type" value="Genomic_DNA"/>
</dbReference>
<dbReference type="InterPro" id="IPR050229">
    <property type="entry name" value="GlpE_sulfurtransferase"/>
</dbReference>
<keyword evidence="4" id="KW-1185">Reference proteome</keyword>
<dbReference type="OrthoDB" id="9808735at2"/>
<dbReference type="InterPro" id="IPR001763">
    <property type="entry name" value="Rhodanese-like_dom"/>
</dbReference>
<dbReference type="KEGG" id="mmai:sS8_4663"/>
<keyword evidence="1" id="KW-1133">Transmembrane helix</keyword>
<accession>A0A250KY36</accession>
<gene>
    <name evidence="3" type="ORF">sS8_4663</name>
</gene>
<dbReference type="Gene3D" id="3.40.250.10">
    <property type="entry name" value="Rhodanese-like domain"/>
    <property type="match status" value="1"/>
</dbReference>
<dbReference type="Proteomes" id="UP000266313">
    <property type="component" value="Chromosome"/>
</dbReference>
<evidence type="ECO:0000313" key="4">
    <source>
        <dbReference type="Proteomes" id="UP000266313"/>
    </source>
</evidence>
<dbReference type="InterPro" id="IPR036873">
    <property type="entry name" value="Rhodanese-like_dom_sf"/>
</dbReference>
<sequence length="149" mass="16927">MTVTPDRLLEFLGNHWIMAAGLLIVTILLIQDFIDSAFRKHKVVSPAETVNLMNSENTVVIDVREPHEYSNGHIENSKHIPLGKIEERAHELEAYKQNPVIVTCQSGTRSPQACKKLIGLGFTRVYEMKGGMLAWEDQKYPIVKKRNTK</sequence>
<dbReference type="CDD" id="cd00158">
    <property type="entry name" value="RHOD"/>
    <property type="match status" value="1"/>
</dbReference>
<feature type="transmembrane region" description="Helical" evidence="1">
    <location>
        <begin position="15"/>
        <end position="34"/>
    </location>
</feature>
<evidence type="ECO:0000313" key="3">
    <source>
        <dbReference type="EMBL" id="BBA36593.1"/>
    </source>
</evidence>
<dbReference type="RefSeq" id="WP_119631741.1">
    <property type="nucleotide sequence ID" value="NZ_AP017928.1"/>
</dbReference>